<gene>
    <name evidence="1" type="ORF">OJ997_01850</name>
</gene>
<dbReference type="AlphaFoldDB" id="A0A9X3NAC2"/>
<keyword evidence="2" id="KW-1185">Reference proteome</keyword>
<comment type="caution">
    <text evidence="1">The sequence shown here is derived from an EMBL/GenBank/DDBJ whole genome shotgun (WGS) entry which is preliminary data.</text>
</comment>
<proteinExistence type="predicted"/>
<organism evidence="1 2">
    <name type="scientific">Solirubrobacter phytolaccae</name>
    <dbReference type="NCBI Taxonomy" id="1404360"/>
    <lineage>
        <taxon>Bacteria</taxon>
        <taxon>Bacillati</taxon>
        <taxon>Actinomycetota</taxon>
        <taxon>Thermoleophilia</taxon>
        <taxon>Solirubrobacterales</taxon>
        <taxon>Solirubrobacteraceae</taxon>
        <taxon>Solirubrobacter</taxon>
    </lineage>
</organism>
<dbReference type="EMBL" id="JAPDDP010000002">
    <property type="protein sequence ID" value="MDA0179022.1"/>
    <property type="molecule type" value="Genomic_DNA"/>
</dbReference>
<dbReference type="RefSeq" id="WP_270023289.1">
    <property type="nucleotide sequence ID" value="NZ_JAPDDP010000002.1"/>
</dbReference>
<accession>A0A9X3NAC2</accession>
<reference evidence="1" key="1">
    <citation type="submission" date="2022-10" db="EMBL/GenBank/DDBJ databases">
        <title>The WGS of Solirubrobacter phytolaccae KCTC 29190.</title>
        <authorList>
            <person name="Jiang Z."/>
        </authorList>
    </citation>
    <scope>NUCLEOTIDE SEQUENCE</scope>
    <source>
        <strain evidence="1">KCTC 29190</strain>
    </source>
</reference>
<sequence length="99" mass="11017">MSTAEIVRERLAAERAAGARFDAAWERALADVALVEDGKELRDWVEALHATERDWREAFHRLPARRHVLAVARLAPMLNGPVDDFATIGRGSGLLRMVA</sequence>
<evidence type="ECO:0000313" key="1">
    <source>
        <dbReference type="EMBL" id="MDA0179022.1"/>
    </source>
</evidence>
<protein>
    <submittedName>
        <fullName evidence="1">Uncharacterized protein</fullName>
    </submittedName>
</protein>
<name>A0A9X3NAC2_9ACTN</name>
<dbReference type="Proteomes" id="UP001147653">
    <property type="component" value="Unassembled WGS sequence"/>
</dbReference>
<evidence type="ECO:0000313" key="2">
    <source>
        <dbReference type="Proteomes" id="UP001147653"/>
    </source>
</evidence>